<sequence>MSSVDLKCGFCHECFDDKERSPRLLKCSHRLCHYCTDSLIKNDIKVCPYCHEEFEEKSSKEILADENILEHIRRNGKKRSLEHVPNSCSQPASKRIKRAMRNHIASSFKEAREHVERVTREITGLQNDIMQEKELIQREIFPEINKTLSQNDKYLNELKDIDTLLQHEMEQISSVIEQFSEDESLDDKWSDGIPPKEWIQNIKELVCKEEAVVESIQREVKKSERKSRSLLGVLVPQTEQGEISDSSGINTPKVKQENVLGTIKVESILNLNALMLSLVKEGKIYAVQERNGRIRYALLSVVEEHLCIHHLKDDPPLEKIFIVEYRDLCSMVSCDAREVFLQLRSIHSRKLLGTLIISLTKDSKRSENFWLICSGERGPSYANTRVMEVSGKGDEMEHVCLGDYEGKNGYGGKTVVPDAGNETGGILKRPWMAGVVTGEDCYGGDDTAAQFRIFTRSRPRSTLDLCFGRVESGLAAVVKAIARYPNIEDVYIDSCGIVLNTL</sequence>
<feature type="coiled-coil region" evidence="5">
    <location>
        <begin position="108"/>
        <end position="135"/>
    </location>
</feature>
<proteinExistence type="predicted"/>
<dbReference type="InterPro" id="IPR029000">
    <property type="entry name" value="Cyclophilin-like_dom_sf"/>
</dbReference>
<name>A0AAN9AF29_HALRR</name>
<dbReference type="InterPro" id="IPR013083">
    <property type="entry name" value="Znf_RING/FYVE/PHD"/>
</dbReference>
<dbReference type="EMBL" id="JAXCGZ010003979">
    <property type="protein sequence ID" value="KAK7082537.1"/>
    <property type="molecule type" value="Genomic_DNA"/>
</dbReference>
<dbReference type="AlphaFoldDB" id="A0AAN9AF29"/>
<protein>
    <recommendedName>
        <fullName evidence="6">RING-type domain-containing protein</fullName>
    </recommendedName>
</protein>
<evidence type="ECO:0000259" key="6">
    <source>
        <dbReference type="PROSITE" id="PS50089"/>
    </source>
</evidence>
<evidence type="ECO:0000256" key="1">
    <source>
        <dbReference type="ARBA" id="ARBA00022723"/>
    </source>
</evidence>
<evidence type="ECO:0000256" key="2">
    <source>
        <dbReference type="ARBA" id="ARBA00022771"/>
    </source>
</evidence>
<evidence type="ECO:0000256" key="4">
    <source>
        <dbReference type="PROSITE-ProRule" id="PRU00175"/>
    </source>
</evidence>
<dbReference type="InterPro" id="IPR001841">
    <property type="entry name" value="Znf_RING"/>
</dbReference>
<dbReference type="SUPFAM" id="SSF50891">
    <property type="entry name" value="Cyclophilin-like"/>
    <property type="match status" value="1"/>
</dbReference>
<dbReference type="SUPFAM" id="SSF57850">
    <property type="entry name" value="RING/U-box"/>
    <property type="match status" value="1"/>
</dbReference>
<accession>A0AAN9AF29</accession>
<reference evidence="7 8" key="1">
    <citation type="submission" date="2023-11" db="EMBL/GenBank/DDBJ databases">
        <title>Halocaridina rubra genome assembly.</title>
        <authorList>
            <person name="Smith C."/>
        </authorList>
    </citation>
    <scope>NUCLEOTIDE SEQUENCE [LARGE SCALE GENOMIC DNA]</scope>
    <source>
        <strain evidence="7">EP-1</strain>
        <tissue evidence="7">Whole</tissue>
    </source>
</reference>
<keyword evidence="1" id="KW-0479">Metal-binding</keyword>
<dbReference type="PROSITE" id="PS50089">
    <property type="entry name" value="ZF_RING_2"/>
    <property type="match status" value="1"/>
</dbReference>
<keyword evidence="8" id="KW-1185">Reference proteome</keyword>
<dbReference type="Gene3D" id="3.30.40.10">
    <property type="entry name" value="Zinc/RING finger domain, C3HC4 (zinc finger)"/>
    <property type="match status" value="1"/>
</dbReference>
<comment type="caution">
    <text evidence="7">The sequence shown here is derived from an EMBL/GenBank/DDBJ whole genome shotgun (WGS) entry which is preliminary data.</text>
</comment>
<dbReference type="Proteomes" id="UP001381693">
    <property type="component" value="Unassembled WGS sequence"/>
</dbReference>
<gene>
    <name evidence="7" type="ORF">SK128_020630</name>
</gene>
<evidence type="ECO:0000313" key="7">
    <source>
        <dbReference type="EMBL" id="KAK7082537.1"/>
    </source>
</evidence>
<dbReference type="InterPro" id="IPR018957">
    <property type="entry name" value="Znf_C3HC4_RING-type"/>
</dbReference>
<keyword evidence="3" id="KW-0862">Zinc</keyword>
<evidence type="ECO:0000256" key="5">
    <source>
        <dbReference type="SAM" id="Coils"/>
    </source>
</evidence>
<keyword evidence="5" id="KW-0175">Coiled coil</keyword>
<organism evidence="7 8">
    <name type="scientific">Halocaridina rubra</name>
    <name type="common">Hawaiian red shrimp</name>
    <dbReference type="NCBI Taxonomy" id="373956"/>
    <lineage>
        <taxon>Eukaryota</taxon>
        <taxon>Metazoa</taxon>
        <taxon>Ecdysozoa</taxon>
        <taxon>Arthropoda</taxon>
        <taxon>Crustacea</taxon>
        <taxon>Multicrustacea</taxon>
        <taxon>Malacostraca</taxon>
        <taxon>Eumalacostraca</taxon>
        <taxon>Eucarida</taxon>
        <taxon>Decapoda</taxon>
        <taxon>Pleocyemata</taxon>
        <taxon>Caridea</taxon>
        <taxon>Atyoidea</taxon>
        <taxon>Atyidae</taxon>
        <taxon>Halocaridina</taxon>
    </lineage>
</organism>
<feature type="domain" description="RING-type" evidence="6">
    <location>
        <begin position="8"/>
        <end position="51"/>
    </location>
</feature>
<evidence type="ECO:0000256" key="3">
    <source>
        <dbReference type="ARBA" id="ARBA00022833"/>
    </source>
</evidence>
<keyword evidence="2 4" id="KW-0863">Zinc-finger</keyword>
<dbReference type="GO" id="GO:0008270">
    <property type="term" value="F:zinc ion binding"/>
    <property type="evidence" value="ECO:0007669"/>
    <property type="project" value="UniProtKB-KW"/>
</dbReference>
<evidence type="ECO:0000313" key="8">
    <source>
        <dbReference type="Proteomes" id="UP001381693"/>
    </source>
</evidence>
<dbReference type="Pfam" id="PF00097">
    <property type="entry name" value="zf-C3HC4"/>
    <property type="match status" value="1"/>
</dbReference>
<dbReference type="Gene3D" id="2.40.100.10">
    <property type="entry name" value="Cyclophilin-like"/>
    <property type="match status" value="1"/>
</dbReference>